<evidence type="ECO:0000256" key="1">
    <source>
        <dbReference type="SAM" id="MobiDB-lite"/>
    </source>
</evidence>
<dbReference type="Gene3D" id="1.25.40.10">
    <property type="entry name" value="Tetratricopeptide repeat domain"/>
    <property type="match status" value="1"/>
</dbReference>
<feature type="domain" description="Azaphilone pigments biosynthesis cluster protein L N-terminal" evidence="2">
    <location>
        <begin position="1"/>
        <end position="186"/>
    </location>
</feature>
<organism evidence="3">
    <name type="scientific">Eremomyces bilateralis CBS 781.70</name>
    <dbReference type="NCBI Taxonomy" id="1392243"/>
    <lineage>
        <taxon>Eukaryota</taxon>
        <taxon>Fungi</taxon>
        <taxon>Dikarya</taxon>
        <taxon>Ascomycota</taxon>
        <taxon>Pezizomycotina</taxon>
        <taxon>Dothideomycetes</taxon>
        <taxon>Dothideomycetes incertae sedis</taxon>
        <taxon>Eremomycetales</taxon>
        <taxon>Eremomycetaceae</taxon>
        <taxon>Eremomyces</taxon>
    </lineage>
</organism>
<dbReference type="InterPro" id="IPR011990">
    <property type="entry name" value="TPR-like_helical_dom_sf"/>
</dbReference>
<dbReference type="EMBL" id="ML975150">
    <property type="protein sequence ID" value="KAF1816362.1"/>
    <property type="molecule type" value="Genomic_DNA"/>
</dbReference>
<evidence type="ECO:0000313" key="4">
    <source>
        <dbReference type="Proteomes" id="UP000504638"/>
    </source>
</evidence>
<gene>
    <name evidence="3 5" type="ORF">P152DRAFT_120686</name>
</gene>
<proteinExistence type="predicted"/>
<reference evidence="5" key="3">
    <citation type="submission" date="2025-04" db="UniProtKB">
        <authorList>
            <consortium name="RefSeq"/>
        </authorList>
    </citation>
    <scope>IDENTIFICATION</scope>
    <source>
        <strain evidence="5">CBS 781.70</strain>
    </source>
</reference>
<name>A0A6G1GEA9_9PEZI</name>
<dbReference type="GeneID" id="54414272"/>
<dbReference type="OrthoDB" id="195446at2759"/>
<feature type="compositionally biased region" description="Pro residues" evidence="1">
    <location>
        <begin position="581"/>
        <end position="595"/>
    </location>
</feature>
<keyword evidence="4" id="KW-1185">Reference proteome</keyword>
<evidence type="ECO:0000259" key="2">
    <source>
        <dbReference type="Pfam" id="PF17111"/>
    </source>
</evidence>
<evidence type="ECO:0000313" key="3">
    <source>
        <dbReference type="EMBL" id="KAF1816362.1"/>
    </source>
</evidence>
<dbReference type="AlphaFoldDB" id="A0A6G1GEA9"/>
<dbReference type="RefSeq" id="XP_033537993.1">
    <property type="nucleotide sequence ID" value="XM_033673702.1"/>
</dbReference>
<sequence length="603" mass="65764">MDPLSIAAGATGLVTACVKISAALYTFIDDTRHVDDNLVALNDEVLGLSRVLGAICKSWKQSPLTAIAQADPDGSLWSSVKASLDDCGRTLGRLEKNVNDIQQKDSFFGRLKVTRSIRFNLKAKDVMVFRQQIQTYNGAMQSSLQMINVCLLIYGQSSQDMVIRGLDGLKDQLGRLESEIGTMNALQVPDASGQEIQFNRKVTDTLRRLARAAETFHSSASTVAGGSTVWGGSVSGEPLHPDQYRSIEEWIPPPIEEESPVETVSETSRVTSPSANSSINYTLSKTMRATTPSTNVSTNVPTAPSTILPDEHPANESEDSELDVEAELAKKFEELALSNFRREDYSKAELFLRKLAARYKNDQESPAAIASIDLKIAFACCMQWRWDEAEAIAFPLTTGKSRIDIAPFHLLHAIALQRMNDGGDEGLGKAMKLCKRALGGKKKLLGKNSESFRQTTELLGRIYEAQGNHIEAEACRELYPAPAYADDSPARLDARNYLTENVDLQVKSLPPPENPKGPLLGDIQSSGGLSPQRVPLEGETSSPSALLPSRDEPRDTNEGATTLFDRERLASSTQSRSPFGRHPPAPRALSPPGPPSAQLSRTR</sequence>
<dbReference type="Pfam" id="PF17111">
    <property type="entry name" value="PigL_N"/>
    <property type="match status" value="1"/>
</dbReference>
<reference evidence="3 5" key="1">
    <citation type="submission" date="2020-01" db="EMBL/GenBank/DDBJ databases">
        <authorList>
            <consortium name="DOE Joint Genome Institute"/>
            <person name="Haridas S."/>
            <person name="Albert R."/>
            <person name="Binder M."/>
            <person name="Bloem J."/>
            <person name="Labutti K."/>
            <person name="Salamov A."/>
            <person name="Andreopoulos B."/>
            <person name="Baker S.E."/>
            <person name="Barry K."/>
            <person name="Bills G."/>
            <person name="Bluhm B.H."/>
            <person name="Cannon C."/>
            <person name="Castanera R."/>
            <person name="Culley D.E."/>
            <person name="Daum C."/>
            <person name="Ezra D."/>
            <person name="Gonzalez J.B."/>
            <person name="Henrissat B."/>
            <person name="Kuo A."/>
            <person name="Liang C."/>
            <person name="Lipzen A."/>
            <person name="Lutzoni F."/>
            <person name="Magnuson J."/>
            <person name="Mondo S."/>
            <person name="Nolan M."/>
            <person name="Ohm R."/>
            <person name="Pangilinan J."/>
            <person name="Park H.-J."/>
            <person name="Ramirez L."/>
            <person name="Alfaro M."/>
            <person name="Sun H."/>
            <person name="Tritt A."/>
            <person name="Yoshinaga Y."/>
            <person name="Zwiers L.-H."/>
            <person name="Turgeon B.G."/>
            <person name="Goodwin S.B."/>
            <person name="Spatafora J.W."/>
            <person name="Crous P.W."/>
            <person name="Grigoriev I.V."/>
        </authorList>
    </citation>
    <scope>NUCLEOTIDE SEQUENCE</scope>
    <source>
        <strain evidence="3 5">CBS 781.70</strain>
    </source>
</reference>
<dbReference type="InterPro" id="IPR031348">
    <property type="entry name" value="PigL_N"/>
</dbReference>
<feature type="region of interest" description="Disordered" evidence="1">
    <location>
        <begin position="289"/>
        <end position="316"/>
    </location>
</feature>
<evidence type="ECO:0000313" key="5">
    <source>
        <dbReference type="RefSeq" id="XP_033537993.1"/>
    </source>
</evidence>
<protein>
    <recommendedName>
        <fullName evidence="2">Azaphilone pigments biosynthesis cluster protein L N-terminal domain-containing protein</fullName>
    </recommendedName>
</protein>
<reference evidence="5" key="2">
    <citation type="submission" date="2020-04" db="EMBL/GenBank/DDBJ databases">
        <authorList>
            <consortium name="NCBI Genome Project"/>
        </authorList>
    </citation>
    <scope>NUCLEOTIDE SEQUENCE</scope>
    <source>
        <strain evidence="5">CBS 781.70</strain>
    </source>
</reference>
<feature type="region of interest" description="Disordered" evidence="1">
    <location>
        <begin position="504"/>
        <end position="603"/>
    </location>
</feature>
<accession>A0A6G1GEA9</accession>
<feature type="compositionally biased region" description="Polar residues" evidence="1">
    <location>
        <begin position="289"/>
        <end position="305"/>
    </location>
</feature>
<dbReference type="Proteomes" id="UP000504638">
    <property type="component" value="Unplaced"/>
</dbReference>
<dbReference type="SUPFAM" id="SSF48452">
    <property type="entry name" value="TPR-like"/>
    <property type="match status" value="1"/>
</dbReference>